<keyword evidence="1" id="KW-0479">Metal-binding</keyword>
<dbReference type="PANTHER" id="PTHR35848:SF9">
    <property type="entry name" value="SLL1358 PROTEIN"/>
    <property type="match status" value="1"/>
</dbReference>
<evidence type="ECO:0000259" key="2">
    <source>
        <dbReference type="Pfam" id="PF07883"/>
    </source>
</evidence>
<dbReference type="InterPro" id="IPR013096">
    <property type="entry name" value="Cupin_2"/>
</dbReference>
<keyword evidence="4" id="KW-1185">Reference proteome</keyword>
<feature type="domain" description="Cupin type-2" evidence="2">
    <location>
        <begin position="46"/>
        <end position="117"/>
    </location>
</feature>
<dbReference type="InterPro" id="IPR051610">
    <property type="entry name" value="GPI/OXD"/>
</dbReference>
<dbReference type="PANTHER" id="PTHR35848">
    <property type="entry name" value="OXALATE-BINDING PROTEIN"/>
    <property type="match status" value="1"/>
</dbReference>
<proteinExistence type="predicted"/>
<gene>
    <name evidence="3" type="ORF">CSW64_03395</name>
</gene>
<reference evidence="3 4" key="1">
    <citation type="submission" date="2017-10" db="EMBL/GenBank/DDBJ databases">
        <title>Genome sequence of Caulobacter mirabilis FWC38.</title>
        <authorList>
            <person name="Fiebig A."/>
            <person name="Crosson S."/>
        </authorList>
    </citation>
    <scope>NUCLEOTIDE SEQUENCE [LARGE SCALE GENOMIC DNA]</scope>
    <source>
        <strain evidence="3 4">FWC 38</strain>
    </source>
</reference>
<evidence type="ECO:0000313" key="3">
    <source>
        <dbReference type="EMBL" id="ATQ41523.1"/>
    </source>
</evidence>
<dbReference type="Proteomes" id="UP000228945">
    <property type="component" value="Chromosome"/>
</dbReference>
<dbReference type="OrthoDB" id="5290459at2"/>
<protein>
    <submittedName>
        <fullName evidence="3">Transcriptional regulator</fullName>
    </submittedName>
</protein>
<accession>A0A2D2AU75</accession>
<dbReference type="CDD" id="cd02224">
    <property type="entry name" value="cupin_SPO2919-like"/>
    <property type="match status" value="1"/>
</dbReference>
<evidence type="ECO:0000256" key="1">
    <source>
        <dbReference type="ARBA" id="ARBA00022723"/>
    </source>
</evidence>
<dbReference type="InterPro" id="IPR011051">
    <property type="entry name" value="RmlC_Cupin_sf"/>
</dbReference>
<sequence length="156" mass="17254">MPKIDIDQMPLYEGTGYPPPMDERCKLRSARLLSRGMGLDKVGVNLMTVPPGQWSSQRHWHDDEDEFVWVVSGEVVLVEDGGETILRAGDCAAWKAGVADGHHLQNRSDRDAVLLQVGNPTDPATETVDYPDLDLIIRPGGEGYRRRDGSLYPAKA</sequence>
<dbReference type="Pfam" id="PF07883">
    <property type="entry name" value="Cupin_2"/>
    <property type="match status" value="1"/>
</dbReference>
<dbReference type="AlphaFoldDB" id="A0A2D2AU75"/>
<evidence type="ECO:0000313" key="4">
    <source>
        <dbReference type="Proteomes" id="UP000228945"/>
    </source>
</evidence>
<dbReference type="EMBL" id="CP024201">
    <property type="protein sequence ID" value="ATQ41523.1"/>
    <property type="molecule type" value="Genomic_DNA"/>
</dbReference>
<dbReference type="SUPFAM" id="SSF51182">
    <property type="entry name" value="RmlC-like cupins"/>
    <property type="match status" value="1"/>
</dbReference>
<dbReference type="GO" id="GO:0046872">
    <property type="term" value="F:metal ion binding"/>
    <property type="evidence" value="ECO:0007669"/>
    <property type="project" value="UniProtKB-KW"/>
</dbReference>
<organism evidence="3 4">
    <name type="scientific">Caulobacter mirabilis</name>
    <dbReference type="NCBI Taxonomy" id="69666"/>
    <lineage>
        <taxon>Bacteria</taxon>
        <taxon>Pseudomonadati</taxon>
        <taxon>Pseudomonadota</taxon>
        <taxon>Alphaproteobacteria</taxon>
        <taxon>Caulobacterales</taxon>
        <taxon>Caulobacteraceae</taxon>
        <taxon>Caulobacter</taxon>
    </lineage>
</organism>
<dbReference type="RefSeq" id="WP_099620779.1">
    <property type="nucleotide sequence ID" value="NZ_CP024201.1"/>
</dbReference>
<name>A0A2D2AU75_9CAUL</name>
<dbReference type="InterPro" id="IPR014710">
    <property type="entry name" value="RmlC-like_jellyroll"/>
</dbReference>
<dbReference type="KEGG" id="cmb:CSW64_03395"/>
<dbReference type="Gene3D" id="2.60.120.10">
    <property type="entry name" value="Jelly Rolls"/>
    <property type="match status" value="1"/>
</dbReference>